<organism evidence="3 4">
    <name type="scientific">Enteractinococcus helveticum</name>
    <dbReference type="NCBI Taxonomy" id="1837282"/>
    <lineage>
        <taxon>Bacteria</taxon>
        <taxon>Bacillati</taxon>
        <taxon>Actinomycetota</taxon>
        <taxon>Actinomycetes</taxon>
        <taxon>Micrococcales</taxon>
        <taxon>Micrococcaceae</taxon>
    </lineage>
</organism>
<feature type="region of interest" description="Disordered" evidence="1">
    <location>
        <begin position="144"/>
        <end position="177"/>
    </location>
</feature>
<keyword evidence="2" id="KW-1133">Transmembrane helix</keyword>
<keyword evidence="2" id="KW-0472">Membrane</keyword>
<sequence length="177" mass="18908">MTSMRVSRVFLVILIAIALGWLGALYSAESGWPTPSLGYPSIITLAAAIVLELILGIRVLRDRERPVADRMNPLAAARTLVLAQAGTYAGAAIGGWHVGILVHRLPQAGFGPAVVTESIAQVMTALILVIVGFIVEQWCRIPPEDPDGNGNHNRRPPNASGAQPTVRRAEPVEKPEP</sequence>
<keyword evidence="4" id="KW-1185">Reference proteome</keyword>
<evidence type="ECO:0000256" key="2">
    <source>
        <dbReference type="SAM" id="Phobius"/>
    </source>
</evidence>
<dbReference type="Proteomes" id="UP000078292">
    <property type="component" value="Unassembled WGS sequence"/>
</dbReference>
<accession>A0A1B7LYX7</accession>
<name>A0A1B7LYX7_9MICC</name>
<dbReference type="RefSeq" id="WP_052504906.1">
    <property type="nucleotide sequence ID" value="NZ_LXEY01000019.1"/>
</dbReference>
<gene>
    <name evidence="3" type="ORF">A6F49_11715</name>
</gene>
<proteinExistence type="predicted"/>
<dbReference type="AlphaFoldDB" id="A0A1B7LYX7"/>
<evidence type="ECO:0008006" key="5">
    <source>
        <dbReference type="Google" id="ProtNLM"/>
    </source>
</evidence>
<evidence type="ECO:0000256" key="1">
    <source>
        <dbReference type="SAM" id="MobiDB-lite"/>
    </source>
</evidence>
<reference evidence="3 4" key="1">
    <citation type="submission" date="2016-04" db="EMBL/GenBank/DDBJ databases">
        <title>First whole genome shotgun sequence of the bacterium Enteractinococcus sp. strain UASWS1574.</title>
        <authorList>
            <person name="Crovadore J."/>
            <person name="Chablais R."/>
            <person name="Lefort F."/>
        </authorList>
    </citation>
    <scope>NUCLEOTIDE SEQUENCE [LARGE SCALE GENOMIC DNA]</scope>
    <source>
        <strain evidence="3 4">UASWS1574</strain>
    </source>
</reference>
<feature type="transmembrane region" description="Helical" evidence="2">
    <location>
        <begin position="118"/>
        <end position="135"/>
    </location>
</feature>
<dbReference type="Pfam" id="PF11377">
    <property type="entry name" value="DUF3180"/>
    <property type="match status" value="1"/>
</dbReference>
<dbReference type="OrthoDB" id="3257239at2"/>
<keyword evidence="2" id="KW-0812">Transmembrane</keyword>
<feature type="transmembrane region" description="Helical" evidence="2">
    <location>
        <begin position="80"/>
        <end position="98"/>
    </location>
</feature>
<feature type="transmembrane region" description="Helical" evidence="2">
    <location>
        <begin position="37"/>
        <end position="60"/>
    </location>
</feature>
<comment type="caution">
    <text evidence="3">The sequence shown here is derived from an EMBL/GenBank/DDBJ whole genome shotgun (WGS) entry which is preliminary data.</text>
</comment>
<feature type="compositionally biased region" description="Basic and acidic residues" evidence="1">
    <location>
        <begin position="167"/>
        <end position="177"/>
    </location>
</feature>
<dbReference type="InterPro" id="IPR021517">
    <property type="entry name" value="DUF3180"/>
</dbReference>
<dbReference type="STRING" id="1837282.A6F49_11715"/>
<protein>
    <recommendedName>
        <fullName evidence="5">DUF3180 domain-containing protein</fullName>
    </recommendedName>
</protein>
<dbReference type="EMBL" id="LXEY01000019">
    <property type="protein sequence ID" value="OAV60609.1"/>
    <property type="molecule type" value="Genomic_DNA"/>
</dbReference>
<evidence type="ECO:0000313" key="3">
    <source>
        <dbReference type="EMBL" id="OAV60609.1"/>
    </source>
</evidence>
<evidence type="ECO:0000313" key="4">
    <source>
        <dbReference type="Proteomes" id="UP000078292"/>
    </source>
</evidence>